<reference evidence="1 2" key="1">
    <citation type="submission" date="2018-09" db="EMBL/GenBank/DDBJ databases">
        <title>Metagenome Assembled Genomes from an Advanced Water Purification Facility.</title>
        <authorList>
            <person name="Stamps B.W."/>
            <person name="Spear J.R."/>
        </authorList>
    </citation>
    <scope>NUCLEOTIDE SEQUENCE [LARGE SCALE GENOMIC DNA]</scope>
    <source>
        <strain evidence="1">Bin_63_2</strain>
    </source>
</reference>
<comment type="caution">
    <text evidence="1">The sequence shown here is derived from an EMBL/GenBank/DDBJ whole genome shotgun (WGS) entry which is preliminary data.</text>
</comment>
<dbReference type="AlphaFoldDB" id="A0A5C7J8Y0"/>
<dbReference type="Proteomes" id="UP000321026">
    <property type="component" value="Unassembled WGS sequence"/>
</dbReference>
<evidence type="ECO:0000313" key="1">
    <source>
        <dbReference type="EMBL" id="TXG77929.1"/>
    </source>
</evidence>
<sequence length="146" mass="16515">MSIFFNLIISDILCPLSSFIIKIYNVFVATAESGVFLDPNLDGIQGDMPHPTVIEGDQTLDSPPHSRAARITSDQLLPGSEIFSQMLKLGVLIDHSGSPDRTKLIAETHIKSHEKLEIIFQPRRPIRRFRQTRWSQSYALRRTSGR</sequence>
<gene>
    <name evidence="1" type="ORF">E6Q11_02000</name>
</gene>
<dbReference type="EMBL" id="SSDS01000033">
    <property type="protein sequence ID" value="TXG77929.1"/>
    <property type="molecule type" value="Genomic_DNA"/>
</dbReference>
<proteinExistence type="predicted"/>
<evidence type="ECO:0000313" key="2">
    <source>
        <dbReference type="Proteomes" id="UP000321026"/>
    </source>
</evidence>
<protein>
    <submittedName>
        <fullName evidence="1">Uncharacterized protein</fullName>
    </submittedName>
</protein>
<organism evidence="1 2">
    <name type="scientific">Candidatus Dojkabacteria bacterium</name>
    <dbReference type="NCBI Taxonomy" id="2099670"/>
    <lineage>
        <taxon>Bacteria</taxon>
        <taxon>Candidatus Dojkabacteria</taxon>
    </lineage>
</organism>
<name>A0A5C7J8Y0_9BACT</name>
<accession>A0A5C7J8Y0</accession>